<proteinExistence type="predicted"/>
<dbReference type="AlphaFoldDB" id="A0A2U1NCC7"/>
<feature type="region of interest" description="Disordered" evidence="1">
    <location>
        <begin position="72"/>
        <end position="91"/>
    </location>
</feature>
<comment type="caution">
    <text evidence="2">The sequence shown here is derived from an EMBL/GenBank/DDBJ whole genome shotgun (WGS) entry which is preliminary data.</text>
</comment>
<feature type="region of interest" description="Disordered" evidence="1">
    <location>
        <begin position="1"/>
        <end position="61"/>
    </location>
</feature>
<accession>A0A2U1NCC7</accession>
<dbReference type="EMBL" id="PKPP01003128">
    <property type="protein sequence ID" value="PWA71143.1"/>
    <property type="molecule type" value="Genomic_DNA"/>
</dbReference>
<protein>
    <submittedName>
        <fullName evidence="2">Uncharacterized protein</fullName>
    </submittedName>
</protein>
<keyword evidence="3" id="KW-1185">Reference proteome</keyword>
<feature type="compositionally biased region" description="Polar residues" evidence="1">
    <location>
        <begin position="1"/>
        <end position="20"/>
    </location>
</feature>
<evidence type="ECO:0000313" key="3">
    <source>
        <dbReference type="Proteomes" id="UP000245207"/>
    </source>
</evidence>
<feature type="compositionally biased region" description="Polar residues" evidence="1">
    <location>
        <begin position="33"/>
        <end position="44"/>
    </location>
</feature>
<evidence type="ECO:0000256" key="1">
    <source>
        <dbReference type="SAM" id="MobiDB-lite"/>
    </source>
</evidence>
<evidence type="ECO:0000313" key="2">
    <source>
        <dbReference type="EMBL" id="PWA71143.1"/>
    </source>
</evidence>
<dbReference type="Proteomes" id="UP000245207">
    <property type="component" value="Unassembled WGS sequence"/>
</dbReference>
<reference evidence="2 3" key="1">
    <citation type="journal article" date="2018" name="Mol. Plant">
        <title>The genome of Artemisia annua provides insight into the evolution of Asteraceae family and artemisinin biosynthesis.</title>
        <authorList>
            <person name="Shen Q."/>
            <person name="Zhang L."/>
            <person name="Liao Z."/>
            <person name="Wang S."/>
            <person name="Yan T."/>
            <person name="Shi P."/>
            <person name="Liu M."/>
            <person name="Fu X."/>
            <person name="Pan Q."/>
            <person name="Wang Y."/>
            <person name="Lv Z."/>
            <person name="Lu X."/>
            <person name="Zhang F."/>
            <person name="Jiang W."/>
            <person name="Ma Y."/>
            <person name="Chen M."/>
            <person name="Hao X."/>
            <person name="Li L."/>
            <person name="Tang Y."/>
            <person name="Lv G."/>
            <person name="Zhou Y."/>
            <person name="Sun X."/>
            <person name="Brodelius P.E."/>
            <person name="Rose J.K.C."/>
            <person name="Tang K."/>
        </authorList>
    </citation>
    <scope>NUCLEOTIDE SEQUENCE [LARGE SCALE GENOMIC DNA]</scope>
    <source>
        <strain evidence="3">cv. Huhao1</strain>
        <tissue evidence="2">Leaf</tissue>
    </source>
</reference>
<organism evidence="2 3">
    <name type="scientific">Artemisia annua</name>
    <name type="common">Sweet wormwood</name>
    <dbReference type="NCBI Taxonomy" id="35608"/>
    <lineage>
        <taxon>Eukaryota</taxon>
        <taxon>Viridiplantae</taxon>
        <taxon>Streptophyta</taxon>
        <taxon>Embryophyta</taxon>
        <taxon>Tracheophyta</taxon>
        <taxon>Spermatophyta</taxon>
        <taxon>Magnoliopsida</taxon>
        <taxon>eudicotyledons</taxon>
        <taxon>Gunneridae</taxon>
        <taxon>Pentapetalae</taxon>
        <taxon>asterids</taxon>
        <taxon>campanulids</taxon>
        <taxon>Asterales</taxon>
        <taxon>Asteraceae</taxon>
        <taxon>Asteroideae</taxon>
        <taxon>Anthemideae</taxon>
        <taxon>Artemisiinae</taxon>
        <taxon>Artemisia</taxon>
    </lineage>
</organism>
<name>A0A2U1NCC7_ARTAN</name>
<gene>
    <name evidence="2" type="ORF">CTI12_AA277610</name>
</gene>
<sequence length="91" mass="10368">METYNTKTHHSPQQYPQHKNPQYPPMYDLNIGGSLQPNIGRSSSQPPPMSSIHPFNFDDIPMYEPQFASSIPKTVDNEEEVEEVTAPKKKP</sequence>